<evidence type="ECO:0000313" key="5">
    <source>
        <dbReference type="Proteomes" id="UP000321917"/>
    </source>
</evidence>
<dbReference type="Proteomes" id="UP000321525">
    <property type="component" value="Unassembled WGS sequence"/>
</dbReference>
<keyword evidence="4" id="KW-1185">Reference proteome</keyword>
<dbReference type="EMBL" id="VOLR01000021">
    <property type="protein sequence ID" value="TWX56802.1"/>
    <property type="molecule type" value="Genomic_DNA"/>
</dbReference>
<sequence>MSADKDNESCTTKVITTELTQTKKGLLQKLAKVSGIICFILAIICGGILTFSENSDEVFRATMAATTFFFFMVSLVLSTIANTNLPNLKVGG</sequence>
<evidence type="ECO:0000313" key="2">
    <source>
        <dbReference type="EMBL" id="TWX56802.1"/>
    </source>
</evidence>
<keyword evidence="1" id="KW-0812">Transmembrane</keyword>
<proteinExistence type="predicted"/>
<name>A0A5C6QAG9_9GAMM</name>
<feature type="transmembrane region" description="Helical" evidence="1">
    <location>
        <begin position="33"/>
        <end position="52"/>
    </location>
</feature>
<organism evidence="3 5">
    <name type="scientific">Colwellia hornerae</name>
    <dbReference type="NCBI Taxonomy" id="89402"/>
    <lineage>
        <taxon>Bacteria</taxon>
        <taxon>Pseudomonadati</taxon>
        <taxon>Pseudomonadota</taxon>
        <taxon>Gammaproteobacteria</taxon>
        <taxon>Alteromonadales</taxon>
        <taxon>Colwelliaceae</taxon>
        <taxon>Colwellia</taxon>
    </lineage>
</organism>
<dbReference type="AlphaFoldDB" id="A0A5C6QAG9"/>
<evidence type="ECO:0000256" key="1">
    <source>
        <dbReference type="SAM" id="Phobius"/>
    </source>
</evidence>
<reference evidence="3 5" key="1">
    <citation type="submission" date="2019-07" db="EMBL/GenBank/DDBJ databases">
        <title>Genomes of sea-ice associated Colwellia species.</title>
        <authorList>
            <person name="Bowman J.P."/>
        </authorList>
    </citation>
    <scope>NUCLEOTIDE SEQUENCE [LARGE SCALE GENOMIC DNA]</scope>
    <source>
        <strain evidence="2 4">ACAM 607</strain>
        <strain evidence="3 5">IC036</strain>
    </source>
</reference>
<protein>
    <submittedName>
        <fullName evidence="3">Uncharacterized protein</fullName>
    </submittedName>
</protein>
<evidence type="ECO:0000313" key="3">
    <source>
        <dbReference type="EMBL" id="TWX66045.1"/>
    </source>
</evidence>
<evidence type="ECO:0000313" key="4">
    <source>
        <dbReference type="Proteomes" id="UP000321525"/>
    </source>
</evidence>
<keyword evidence="1" id="KW-0472">Membrane</keyword>
<dbReference type="RefSeq" id="WP_146800178.1">
    <property type="nucleotide sequence ID" value="NZ_VOLP01000020.1"/>
</dbReference>
<comment type="caution">
    <text evidence="3">The sequence shown here is derived from an EMBL/GenBank/DDBJ whole genome shotgun (WGS) entry which is preliminary data.</text>
</comment>
<feature type="transmembrane region" description="Helical" evidence="1">
    <location>
        <begin position="58"/>
        <end position="80"/>
    </location>
</feature>
<accession>A0A5C6QAG9</accession>
<dbReference type="EMBL" id="VOLQ01000020">
    <property type="protein sequence ID" value="TWX66045.1"/>
    <property type="molecule type" value="Genomic_DNA"/>
</dbReference>
<dbReference type="Proteomes" id="UP000321917">
    <property type="component" value="Unassembled WGS sequence"/>
</dbReference>
<keyword evidence="1" id="KW-1133">Transmembrane helix</keyword>
<gene>
    <name evidence="2" type="ORF">ESZ26_14500</name>
    <name evidence="3" type="ORF">ESZ27_11420</name>
</gene>